<dbReference type="SMART" id="SM00559">
    <property type="entry name" value="Ku78"/>
    <property type="match status" value="1"/>
</dbReference>
<name>A0A183B5U9_9TREM</name>
<dbReference type="Pfam" id="PF02735">
    <property type="entry name" value="Ku"/>
    <property type="match status" value="1"/>
</dbReference>
<dbReference type="GO" id="GO:0016787">
    <property type="term" value="F:hydrolase activity"/>
    <property type="evidence" value="ECO:0007669"/>
    <property type="project" value="UniProtKB-KW"/>
</dbReference>
<sequence>LLGFKPIKSLERHFYVRPAQFLYPDESTVRGSRLWFTTLLQTCLNKQVIALGLCVQRKALPPRLVALLPQAEQLDEDGNQITPPGFQLIHLPYADDFRELDLPEVPPGE</sequence>
<dbReference type="GO" id="GO:0004386">
    <property type="term" value="F:helicase activity"/>
    <property type="evidence" value="ECO:0007669"/>
    <property type="project" value="UniProtKB-KW"/>
</dbReference>
<comment type="subcellular location">
    <subcellularLocation>
        <location evidence="1">Nucleus</location>
    </subcellularLocation>
</comment>
<keyword evidence="11" id="KW-0539">Nucleus</keyword>
<dbReference type="InterPro" id="IPR016194">
    <property type="entry name" value="SPOC-like_C_dom_sf"/>
</dbReference>
<evidence type="ECO:0000313" key="13">
    <source>
        <dbReference type="WBParaSite" id="ECPE_0001462401-mRNA-1"/>
    </source>
</evidence>
<keyword evidence="6" id="KW-0347">Helicase</keyword>
<dbReference type="GO" id="GO:0043564">
    <property type="term" value="C:Ku70:Ku80 complex"/>
    <property type="evidence" value="ECO:0007669"/>
    <property type="project" value="TreeGrafter"/>
</dbReference>
<protein>
    <submittedName>
        <fullName evidence="13">Ku domain-containing protein</fullName>
    </submittedName>
</protein>
<dbReference type="GO" id="GO:0000723">
    <property type="term" value="P:telomere maintenance"/>
    <property type="evidence" value="ECO:0007669"/>
    <property type="project" value="TreeGrafter"/>
</dbReference>
<dbReference type="Gene3D" id="2.40.290.10">
    <property type="match status" value="1"/>
</dbReference>
<evidence type="ECO:0000256" key="6">
    <source>
        <dbReference type="ARBA" id="ARBA00022806"/>
    </source>
</evidence>
<dbReference type="GO" id="GO:0005524">
    <property type="term" value="F:ATP binding"/>
    <property type="evidence" value="ECO:0007669"/>
    <property type="project" value="UniProtKB-KW"/>
</dbReference>
<evidence type="ECO:0000256" key="2">
    <source>
        <dbReference type="ARBA" id="ARBA00005240"/>
    </source>
</evidence>
<keyword evidence="10" id="KW-0234">DNA repair</keyword>
<proteinExistence type="inferred from homology"/>
<evidence type="ECO:0000256" key="10">
    <source>
        <dbReference type="ARBA" id="ARBA00023204"/>
    </source>
</evidence>
<dbReference type="FunFam" id="2.40.290.10:FF:000001">
    <property type="entry name" value="X-ray repair cross complementing 6"/>
    <property type="match status" value="1"/>
</dbReference>
<evidence type="ECO:0000256" key="1">
    <source>
        <dbReference type="ARBA" id="ARBA00004123"/>
    </source>
</evidence>
<evidence type="ECO:0000259" key="12">
    <source>
        <dbReference type="SMART" id="SM00559"/>
    </source>
</evidence>
<dbReference type="GO" id="GO:0042162">
    <property type="term" value="F:telomeric DNA binding"/>
    <property type="evidence" value="ECO:0007669"/>
    <property type="project" value="TreeGrafter"/>
</dbReference>
<accession>A0A183B5U9</accession>
<comment type="similarity">
    <text evidence="2">Belongs to the ku70 family.</text>
</comment>
<keyword evidence="9" id="KW-0233">DNA recombination</keyword>
<keyword evidence="5" id="KW-0378">Hydrolase</keyword>
<feature type="domain" description="Ku" evidence="12">
    <location>
        <begin position="1"/>
        <end position="108"/>
    </location>
</feature>
<dbReference type="InterPro" id="IPR006164">
    <property type="entry name" value="DNA_bd_Ku70/Ku80"/>
</dbReference>
<dbReference type="GO" id="GO:0006303">
    <property type="term" value="P:double-strand break repair via nonhomologous end joining"/>
    <property type="evidence" value="ECO:0007669"/>
    <property type="project" value="InterPro"/>
</dbReference>
<evidence type="ECO:0000256" key="3">
    <source>
        <dbReference type="ARBA" id="ARBA00022741"/>
    </source>
</evidence>
<dbReference type="GO" id="GO:0006310">
    <property type="term" value="P:DNA recombination"/>
    <property type="evidence" value="ECO:0007669"/>
    <property type="project" value="UniProtKB-KW"/>
</dbReference>
<reference evidence="13" key="1">
    <citation type="submission" date="2016-06" db="UniProtKB">
        <authorList>
            <consortium name="WormBaseParasite"/>
        </authorList>
    </citation>
    <scope>IDENTIFICATION</scope>
</reference>
<evidence type="ECO:0000256" key="4">
    <source>
        <dbReference type="ARBA" id="ARBA00022763"/>
    </source>
</evidence>
<dbReference type="PANTHER" id="PTHR12604">
    <property type="entry name" value="KU AUTOANTIGEN DNA HELICASE"/>
    <property type="match status" value="1"/>
</dbReference>
<keyword evidence="4" id="KW-0227">DNA damage</keyword>
<organism evidence="13">
    <name type="scientific">Echinostoma caproni</name>
    <dbReference type="NCBI Taxonomy" id="27848"/>
    <lineage>
        <taxon>Eukaryota</taxon>
        <taxon>Metazoa</taxon>
        <taxon>Spiralia</taxon>
        <taxon>Lophotrochozoa</taxon>
        <taxon>Platyhelminthes</taxon>
        <taxon>Trematoda</taxon>
        <taxon>Digenea</taxon>
        <taxon>Plagiorchiida</taxon>
        <taxon>Echinostomata</taxon>
        <taxon>Echinostomatoidea</taxon>
        <taxon>Echinostomatidae</taxon>
        <taxon>Echinostoma</taxon>
    </lineage>
</organism>
<keyword evidence="7" id="KW-0067">ATP-binding</keyword>
<dbReference type="WBParaSite" id="ECPE_0001462401-mRNA-1">
    <property type="protein sequence ID" value="ECPE_0001462401-mRNA-1"/>
    <property type="gene ID" value="ECPE_0001462401"/>
</dbReference>
<evidence type="ECO:0000256" key="11">
    <source>
        <dbReference type="ARBA" id="ARBA00023242"/>
    </source>
</evidence>
<dbReference type="SUPFAM" id="SSF100939">
    <property type="entry name" value="SPOC domain-like"/>
    <property type="match status" value="1"/>
</dbReference>
<evidence type="ECO:0000256" key="8">
    <source>
        <dbReference type="ARBA" id="ARBA00023125"/>
    </source>
</evidence>
<keyword evidence="3" id="KW-0547">Nucleotide-binding</keyword>
<evidence type="ECO:0000256" key="5">
    <source>
        <dbReference type="ARBA" id="ARBA00022801"/>
    </source>
</evidence>
<dbReference type="GO" id="GO:0003690">
    <property type="term" value="F:double-stranded DNA binding"/>
    <property type="evidence" value="ECO:0007669"/>
    <property type="project" value="TreeGrafter"/>
</dbReference>
<dbReference type="AlphaFoldDB" id="A0A183B5U9"/>
<keyword evidence="8" id="KW-0238">DNA-binding</keyword>
<evidence type="ECO:0000256" key="9">
    <source>
        <dbReference type="ARBA" id="ARBA00023172"/>
    </source>
</evidence>
<evidence type="ECO:0000256" key="7">
    <source>
        <dbReference type="ARBA" id="ARBA00022840"/>
    </source>
</evidence>
<dbReference type="PANTHER" id="PTHR12604:SF2">
    <property type="entry name" value="X-RAY REPAIR CROSS-COMPLEMENTING PROTEIN 6"/>
    <property type="match status" value="1"/>
</dbReference>